<evidence type="ECO:0000256" key="1">
    <source>
        <dbReference type="ARBA" id="ARBA00009437"/>
    </source>
</evidence>
<dbReference type="Gene3D" id="1.10.10.10">
    <property type="entry name" value="Winged helix-like DNA-binding domain superfamily/Winged helix DNA-binding domain"/>
    <property type="match status" value="1"/>
</dbReference>
<dbReference type="Gene3D" id="3.40.190.10">
    <property type="entry name" value="Periplasmic binding protein-like II"/>
    <property type="match status" value="2"/>
</dbReference>
<dbReference type="AlphaFoldDB" id="A0A2S4M8F9"/>
<feature type="domain" description="HTH lysR-type" evidence="5">
    <location>
        <begin position="16"/>
        <end position="73"/>
    </location>
</feature>
<dbReference type="PANTHER" id="PTHR30346">
    <property type="entry name" value="TRANSCRIPTIONAL DUAL REGULATOR HCAR-RELATED"/>
    <property type="match status" value="1"/>
</dbReference>
<keyword evidence="2" id="KW-0805">Transcription regulation</keyword>
<dbReference type="PROSITE" id="PS50931">
    <property type="entry name" value="HTH_LYSR"/>
    <property type="match status" value="1"/>
</dbReference>
<dbReference type="GO" id="GO:0032993">
    <property type="term" value="C:protein-DNA complex"/>
    <property type="evidence" value="ECO:0007669"/>
    <property type="project" value="TreeGrafter"/>
</dbReference>
<comment type="caution">
    <text evidence="6">The sequence shown here is derived from an EMBL/GenBank/DDBJ whole genome shotgun (WGS) entry which is preliminary data.</text>
</comment>
<proteinExistence type="inferred from homology"/>
<dbReference type="GO" id="GO:0003677">
    <property type="term" value="F:DNA binding"/>
    <property type="evidence" value="ECO:0007669"/>
    <property type="project" value="UniProtKB-KW"/>
</dbReference>
<sequence length="320" mass="35206">MREFSGRRNHGGDTFMEMHQIRYFLAVARTLNFTRAAEQCNVAQPSLTRAVQKLEEELGGLLLHRERQHTHLTELGRLMLPHLERTFAAAQAAKSLARGVSKGEMAPLRIGLSETISTTALIGLLEGLKSCVNGFELTLAQLPYKDLVARALDGAFDLVFVSDAHELPDRMRSWILFRETYRLILPAGHRLAALPALSLAELAGSEMIDQIDCPDIERFKAFCASADINLRYRHRVHGAEQLQRLVEAGFGFGFLPANMPLIGGLVARDLVEAENARNVAVAVVAGRPFTSATEACLRLARTREWAINDARQAGPATAAA</sequence>
<evidence type="ECO:0000256" key="3">
    <source>
        <dbReference type="ARBA" id="ARBA00023125"/>
    </source>
</evidence>
<dbReference type="Pfam" id="PF00126">
    <property type="entry name" value="HTH_1"/>
    <property type="match status" value="1"/>
</dbReference>
<dbReference type="InterPro" id="IPR036388">
    <property type="entry name" value="WH-like_DNA-bd_sf"/>
</dbReference>
<protein>
    <submittedName>
        <fullName evidence="6">DNA-binding transcriptional LysR family regulator</fullName>
    </submittedName>
</protein>
<dbReference type="InterPro" id="IPR036390">
    <property type="entry name" value="WH_DNA-bd_sf"/>
</dbReference>
<organism evidence="6 7">
    <name type="scientific">Bosea psychrotolerans</name>
    <dbReference type="NCBI Taxonomy" id="1871628"/>
    <lineage>
        <taxon>Bacteria</taxon>
        <taxon>Pseudomonadati</taxon>
        <taxon>Pseudomonadota</taxon>
        <taxon>Alphaproteobacteria</taxon>
        <taxon>Hyphomicrobiales</taxon>
        <taxon>Boseaceae</taxon>
        <taxon>Bosea</taxon>
    </lineage>
</organism>
<dbReference type="SUPFAM" id="SSF53850">
    <property type="entry name" value="Periplasmic binding protein-like II"/>
    <property type="match status" value="1"/>
</dbReference>
<reference evidence="6 7" key="1">
    <citation type="submission" date="2018-01" db="EMBL/GenBank/DDBJ databases">
        <title>Genomic Encyclopedia of Type Strains, Phase III (KMG-III): the genomes of soil and plant-associated and newly described type strains.</title>
        <authorList>
            <person name="Whitman W."/>
        </authorList>
    </citation>
    <scope>NUCLEOTIDE SEQUENCE [LARGE SCALE GENOMIC DNA]</scope>
    <source>
        <strain evidence="6 7">1131</strain>
    </source>
</reference>
<evidence type="ECO:0000256" key="4">
    <source>
        <dbReference type="ARBA" id="ARBA00023163"/>
    </source>
</evidence>
<evidence type="ECO:0000256" key="2">
    <source>
        <dbReference type="ARBA" id="ARBA00023015"/>
    </source>
</evidence>
<dbReference type="FunFam" id="1.10.10.10:FF:000001">
    <property type="entry name" value="LysR family transcriptional regulator"/>
    <property type="match status" value="1"/>
</dbReference>
<keyword evidence="3 6" id="KW-0238">DNA-binding</keyword>
<dbReference type="EMBL" id="PQFZ01000008">
    <property type="protein sequence ID" value="POR50807.1"/>
    <property type="molecule type" value="Genomic_DNA"/>
</dbReference>
<keyword evidence="7" id="KW-1185">Reference proteome</keyword>
<dbReference type="GO" id="GO:0003700">
    <property type="term" value="F:DNA-binding transcription factor activity"/>
    <property type="evidence" value="ECO:0007669"/>
    <property type="project" value="InterPro"/>
</dbReference>
<gene>
    <name evidence="6" type="ORF">CYD53_10855</name>
</gene>
<dbReference type="CDD" id="cd05466">
    <property type="entry name" value="PBP2_LTTR_substrate"/>
    <property type="match status" value="1"/>
</dbReference>
<dbReference type="PRINTS" id="PR00039">
    <property type="entry name" value="HTHLYSR"/>
</dbReference>
<keyword evidence="4" id="KW-0804">Transcription</keyword>
<evidence type="ECO:0000313" key="7">
    <source>
        <dbReference type="Proteomes" id="UP000236919"/>
    </source>
</evidence>
<evidence type="ECO:0000313" key="6">
    <source>
        <dbReference type="EMBL" id="POR50807.1"/>
    </source>
</evidence>
<comment type="similarity">
    <text evidence="1">Belongs to the LysR transcriptional regulatory family.</text>
</comment>
<dbReference type="Pfam" id="PF03466">
    <property type="entry name" value="LysR_substrate"/>
    <property type="match status" value="1"/>
</dbReference>
<dbReference type="SUPFAM" id="SSF46785">
    <property type="entry name" value="Winged helix' DNA-binding domain"/>
    <property type="match status" value="1"/>
</dbReference>
<dbReference type="Proteomes" id="UP000236919">
    <property type="component" value="Unassembled WGS sequence"/>
</dbReference>
<dbReference type="InterPro" id="IPR000847">
    <property type="entry name" value="LysR_HTH_N"/>
</dbReference>
<evidence type="ECO:0000259" key="5">
    <source>
        <dbReference type="PROSITE" id="PS50931"/>
    </source>
</evidence>
<dbReference type="InterPro" id="IPR005119">
    <property type="entry name" value="LysR_subst-bd"/>
</dbReference>
<name>A0A2S4M8F9_9HYPH</name>
<dbReference type="PANTHER" id="PTHR30346:SF17">
    <property type="entry name" value="LYSR FAMILY TRANSCRIPTIONAL REGULATOR"/>
    <property type="match status" value="1"/>
</dbReference>
<accession>A0A2S4M8F9</accession>